<dbReference type="Proteomes" id="UP001462640">
    <property type="component" value="Unassembled WGS sequence"/>
</dbReference>
<organism evidence="3 4">
    <name type="scientific">Roseateles flavus</name>
    <dbReference type="NCBI Taxonomy" id="3149041"/>
    <lineage>
        <taxon>Bacteria</taxon>
        <taxon>Pseudomonadati</taxon>
        <taxon>Pseudomonadota</taxon>
        <taxon>Betaproteobacteria</taxon>
        <taxon>Burkholderiales</taxon>
        <taxon>Sphaerotilaceae</taxon>
        <taxon>Roseateles</taxon>
    </lineage>
</organism>
<keyword evidence="3" id="KW-0560">Oxidoreductase</keyword>
<name>A0ABV0GBG6_9BURK</name>
<protein>
    <submittedName>
        <fullName evidence="3">Antibiotic biosynthesis monooxygenase</fullName>
        <ecNumber evidence="3">1.14.-.-</ecNumber>
    </submittedName>
</protein>
<comment type="caution">
    <text evidence="3">The sequence shown here is derived from an EMBL/GenBank/DDBJ whole genome shotgun (WGS) entry which is preliminary data.</text>
</comment>
<sequence>MIKPAQPDARPSEPPPAGFAGRFPTPYVAVIFTSQRSAPDAAYDAMATAMVELAARQPGYLGAESARGADGLGITVSYWTDEAAIAAWRAELRHQAARDTGRLRWYRHYELRVARVERAYGWDADEGPADPLLG</sequence>
<reference evidence="3 4" key="1">
    <citation type="submission" date="2024-05" db="EMBL/GenBank/DDBJ databases">
        <title>Roseateles sp. 2.12 16S ribosomal RNA gene Genome sequencing and assembly.</title>
        <authorList>
            <person name="Woo H."/>
        </authorList>
    </citation>
    <scope>NUCLEOTIDE SEQUENCE [LARGE SCALE GENOMIC DNA]</scope>
    <source>
        <strain evidence="3 4">2.12</strain>
    </source>
</reference>
<evidence type="ECO:0000259" key="2">
    <source>
        <dbReference type="Pfam" id="PF03992"/>
    </source>
</evidence>
<evidence type="ECO:0000313" key="3">
    <source>
        <dbReference type="EMBL" id="MEO3712362.1"/>
    </source>
</evidence>
<keyword evidence="4" id="KW-1185">Reference proteome</keyword>
<accession>A0ABV0GBG6</accession>
<dbReference type="InterPro" id="IPR007138">
    <property type="entry name" value="ABM_dom"/>
</dbReference>
<dbReference type="SUPFAM" id="SSF54909">
    <property type="entry name" value="Dimeric alpha+beta barrel"/>
    <property type="match status" value="1"/>
</dbReference>
<gene>
    <name evidence="3" type="ORF">ABDJ40_06215</name>
</gene>
<dbReference type="PANTHER" id="PTHR37811">
    <property type="entry name" value="BLL5343 PROTEIN"/>
    <property type="match status" value="1"/>
</dbReference>
<dbReference type="PANTHER" id="PTHR37811:SF2">
    <property type="entry name" value="ABM DOMAIN-CONTAINING PROTEIN"/>
    <property type="match status" value="1"/>
</dbReference>
<dbReference type="EMBL" id="JBDPZC010000002">
    <property type="protein sequence ID" value="MEO3712362.1"/>
    <property type="molecule type" value="Genomic_DNA"/>
</dbReference>
<dbReference type="RefSeq" id="WP_269632497.1">
    <property type="nucleotide sequence ID" value="NZ_JBDPZC010000002.1"/>
</dbReference>
<dbReference type="Pfam" id="PF03992">
    <property type="entry name" value="ABM"/>
    <property type="match status" value="1"/>
</dbReference>
<dbReference type="InterPro" id="IPR052936">
    <property type="entry name" value="Jasmonate_Hydroxylase-like"/>
</dbReference>
<dbReference type="EC" id="1.14.-.-" evidence="3"/>
<keyword evidence="3" id="KW-0503">Monooxygenase</keyword>
<dbReference type="GO" id="GO:0004497">
    <property type="term" value="F:monooxygenase activity"/>
    <property type="evidence" value="ECO:0007669"/>
    <property type="project" value="UniProtKB-KW"/>
</dbReference>
<dbReference type="Gene3D" id="3.30.70.100">
    <property type="match status" value="1"/>
</dbReference>
<feature type="domain" description="ABM" evidence="2">
    <location>
        <begin position="41"/>
        <end position="99"/>
    </location>
</feature>
<proteinExistence type="predicted"/>
<evidence type="ECO:0000256" key="1">
    <source>
        <dbReference type="SAM" id="MobiDB-lite"/>
    </source>
</evidence>
<evidence type="ECO:0000313" key="4">
    <source>
        <dbReference type="Proteomes" id="UP001462640"/>
    </source>
</evidence>
<dbReference type="InterPro" id="IPR011008">
    <property type="entry name" value="Dimeric_a/b-barrel"/>
</dbReference>
<feature type="region of interest" description="Disordered" evidence="1">
    <location>
        <begin position="1"/>
        <end position="20"/>
    </location>
</feature>